<evidence type="ECO:0000313" key="3">
    <source>
        <dbReference type="Proteomes" id="UP001247805"/>
    </source>
</evidence>
<comment type="caution">
    <text evidence="2">The sequence shown here is derived from an EMBL/GenBank/DDBJ whole genome shotgun (WGS) entry which is preliminary data.</text>
</comment>
<protein>
    <submittedName>
        <fullName evidence="2">Uncharacterized protein</fullName>
    </submittedName>
</protein>
<dbReference type="EMBL" id="JAWDIO010000002">
    <property type="protein sequence ID" value="MDU0355141.1"/>
    <property type="molecule type" value="Genomic_DNA"/>
</dbReference>
<evidence type="ECO:0000313" key="2">
    <source>
        <dbReference type="EMBL" id="MDU0355141.1"/>
    </source>
</evidence>
<feature type="transmembrane region" description="Helical" evidence="1">
    <location>
        <begin position="7"/>
        <end position="27"/>
    </location>
</feature>
<sequence length="154" mass="17318">MTKKKLVLINLIIWPIALILIFFNNYAVRSYYQLINGSSFSLNNIEYNVSGSAFIIGPTDSGSIGLGYVLNNEMTSLYLKNGLSSEIDELENMFPSDLKAINKNGCKFLLNNSNPNLPYLSWAKDKLSIYFTITDNPEFAMDLGKLCNVVVKHF</sequence>
<organism evidence="2 3">
    <name type="scientific">Paraglaciecola aquimarina</name>
    <dbReference type="NCBI Taxonomy" id="1235557"/>
    <lineage>
        <taxon>Bacteria</taxon>
        <taxon>Pseudomonadati</taxon>
        <taxon>Pseudomonadota</taxon>
        <taxon>Gammaproteobacteria</taxon>
        <taxon>Alteromonadales</taxon>
        <taxon>Alteromonadaceae</taxon>
        <taxon>Paraglaciecola</taxon>
    </lineage>
</organism>
<feature type="transmembrane region" description="Helical" evidence="1">
    <location>
        <begin position="47"/>
        <end position="70"/>
    </location>
</feature>
<dbReference type="Proteomes" id="UP001247805">
    <property type="component" value="Unassembled WGS sequence"/>
</dbReference>
<accession>A0ABU3SYR2</accession>
<gene>
    <name evidence="2" type="ORF">RS130_15625</name>
</gene>
<reference evidence="2 3" key="1">
    <citation type="submission" date="2023-10" db="EMBL/GenBank/DDBJ databases">
        <title>Glaciecola aquimarina strain GGW-M5 nov., isolated from a coastal seawater.</title>
        <authorList>
            <person name="Bayburt H."/>
            <person name="Kim J.M."/>
            <person name="Choi B.J."/>
            <person name="Jeon C.O."/>
        </authorList>
    </citation>
    <scope>NUCLEOTIDE SEQUENCE [LARGE SCALE GENOMIC DNA]</scope>
    <source>
        <strain evidence="2 3">KCTC 32108</strain>
    </source>
</reference>
<name>A0ABU3SYR2_9ALTE</name>
<keyword evidence="1" id="KW-0812">Transmembrane</keyword>
<dbReference type="RefSeq" id="WP_316026693.1">
    <property type="nucleotide sequence ID" value="NZ_JAWDIO010000002.1"/>
</dbReference>
<proteinExistence type="predicted"/>
<keyword evidence="1" id="KW-0472">Membrane</keyword>
<evidence type="ECO:0000256" key="1">
    <source>
        <dbReference type="SAM" id="Phobius"/>
    </source>
</evidence>
<keyword evidence="1" id="KW-1133">Transmembrane helix</keyword>
<keyword evidence="3" id="KW-1185">Reference proteome</keyword>